<evidence type="ECO:0000256" key="4">
    <source>
        <dbReference type="ARBA" id="ARBA00022679"/>
    </source>
</evidence>
<keyword evidence="1" id="KW-0963">Cytoplasm</keyword>
<evidence type="ECO:0000256" key="2">
    <source>
        <dbReference type="ARBA" id="ARBA00022552"/>
    </source>
</evidence>
<dbReference type="CDD" id="cd02440">
    <property type="entry name" value="AdoMet_MTases"/>
    <property type="match status" value="1"/>
</dbReference>
<dbReference type="Proteomes" id="UP001595629">
    <property type="component" value="Unassembled WGS sequence"/>
</dbReference>
<dbReference type="InterPro" id="IPR007848">
    <property type="entry name" value="Small_mtfrase_dom"/>
</dbReference>
<dbReference type="PANTHER" id="PTHR47816:SF4">
    <property type="entry name" value="RIBOSOMAL RNA SMALL SUBUNIT METHYLTRANSFERASE C"/>
    <property type="match status" value="1"/>
</dbReference>
<dbReference type="SUPFAM" id="SSF53335">
    <property type="entry name" value="S-adenosyl-L-methionine-dependent methyltransferases"/>
    <property type="match status" value="1"/>
</dbReference>
<dbReference type="EC" id="2.1.1.172" evidence="7"/>
<keyword evidence="5" id="KW-0949">S-adenosyl-L-methionine</keyword>
<dbReference type="InterPro" id="IPR029063">
    <property type="entry name" value="SAM-dependent_MTases_sf"/>
</dbReference>
<keyword evidence="2" id="KW-0698">rRNA processing</keyword>
<name>A0ABV7TFV6_9RHOB</name>
<evidence type="ECO:0000313" key="7">
    <source>
        <dbReference type="EMBL" id="MFC3614497.1"/>
    </source>
</evidence>
<dbReference type="GO" id="GO:0052914">
    <property type="term" value="F:16S rRNA (guanine(1207)-N(2))-methyltransferase activity"/>
    <property type="evidence" value="ECO:0007669"/>
    <property type="project" value="UniProtKB-EC"/>
</dbReference>
<dbReference type="EC" id="2.1.1.174" evidence="7"/>
<keyword evidence="8" id="KW-1185">Reference proteome</keyword>
<keyword evidence="4 7" id="KW-0808">Transferase</keyword>
<dbReference type="PROSITE" id="PS00092">
    <property type="entry name" value="N6_MTASE"/>
    <property type="match status" value="1"/>
</dbReference>
<proteinExistence type="predicted"/>
<dbReference type="Pfam" id="PF05175">
    <property type="entry name" value="MTS"/>
    <property type="match status" value="1"/>
</dbReference>
<organism evidence="7 8">
    <name type="scientific">Lutimaribacter marinistellae</name>
    <dbReference type="NCBI Taxonomy" id="1820329"/>
    <lineage>
        <taxon>Bacteria</taxon>
        <taxon>Pseudomonadati</taxon>
        <taxon>Pseudomonadota</taxon>
        <taxon>Alphaproteobacteria</taxon>
        <taxon>Rhodobacterales</taxon>
        <taxon>Roseobacteraceae</taxon>
        <taxon>Lutimaribacter</taxon>
    </lineage>
</organism>
<reference evidence="8" key="1">
    <citation type="journal article" date="2019" name="Int. J. Syst. Evol. Microbiol.">
        <title>The Global Catalogue of Microorganisms (GCM) 10K type strain sequencing project: providing services to taxonomists for standard genome sequencing and annotation.</title>
        <authorList>
            <consortium name="The Broad Institute Genomics Platform"/>
            <consortium name="The Broad Institute Genome Sequencing Center for Infectious Disease"/>
            <person name="Wu L."/>
            <person name="Ma J."/>
        </authorList>
    </citation>
    <scope>NUCLEOTIDE SEQUENCE [LARGE SCALE GENOMIC DNA]</scope>
    <source>
        <strain evidence="8">KCTC 42911</strain>
    </source>
</reference>
<dbReference type="RefSeq" id="WP_386735754.1">
    <property type="nucleotide sequence ID" value="NZ_JBHRXI010000010.1"/>
</dbReference>
<dbReference type="GO" id="GO:0052916">
    <property type="term" value="F:23S rRNA (guanine(1835)-N(2))-methyltransferase activity"/>
    <property type="evidence" value="ECO:0007669"/>
    <property type="project" value="UniProtKB-EC"/>
</dbReference>
<dbReference type="InterPro" id="IPR046977">
    <property type="entry name" value="RsmC/RlmG"/>
</dbReference>
<evidence type="ECO:0000259" key="6">
    <source>
        <dbReference type="Pfam" id="PF05175"/>
    </source>
</evidence>
<keyword evidence="3 7" id="KW-0489">Methyltransferase</keyword>
<evidence type="ECO:0000313" key="8">
    <source>
        <dbReference type="Proteomes" id="UP001595629"/>
    </source>
</evidence>
<dbReference type="InterPro" id="IPR002052">
    <property type="entry name" value="DNA_methylase_N6_adenine_CS"/>
</dbReference>
<evidence type="ECO:0000256" key="3">
    <source>
        <dbReference type="ARBA" id="ARBA00022603"/>
    </source>
</evidence>
<dbReference type="PANTHER" id="PTHR47816">
    <property type="entry name" value="RIBOSOMAL RNA SMALL SUBUNIT METHYLTRANSFERASE C"/>
    <property type="match status" value="1"/>
</dbReference>
<gene>
    <name evidence="7" type="ORF">ACFORG_12045</name>
</gene>
<dbReference type="EMBL" id="JBHRXI010000010">
    <property type="protein sequence ID" value="MFC3614497.1"/>
    <property type="molecule type" value="Genomic_DNA"/>
</dbReference>
<evidence type="ECO:0000256" key="1">
    <source>
        <dbReference type="ARBA" id="ARBA00022490"/>
    </source>
</evidence>
<comment type="caution">
    <text evidence="7">The sequence shown here is derived from an EMBL/GenBank/DDBJ whole genome shotgun (WGS) entry which is preliminary data.</text>
</comment>
<feature type="domain" description="Methyltransferase small" evidence="6">
    <location>
        <begin position="151"/>
        <end position="313"/>
    </location>
</feature>
<evidence type="ECO:0000256" key="5">
    <source>
        <dbReference type="ARBA" id="ARBA00022691"/>
    </source>
</evidence>
<protein>
    <submittedName>
        <fullName evidence="7">Class I SAM-dependent methyltransferase</fullName>
        <ecNumber evidence="7">2.1.1.172</ecNumber>
        <ecNumber evidence="7">2.1.1.174</ecNumber>
    </submittedName>
</protein>
<accession>A0ABV7TFV6</accession>
<sequence length="323" mass="34612">MSLRLSLALDAGLDLPGAVSVLLPTPEHDLSGLTGPVRVVQPFKPHHDHFAALGLECSPKMAVAQGDVVLFLPRAKARARDLVARAARGGGTVVVDGAKTDGIDSLLKDIRKRVPVEGPISKAHGKIFWFRADAESFADWIAPETFEIAGFHLAPGVFSADGIDPASALLSEALPDRLGRHVVDLGAGWGYLSAQILGKPGVERVDLVEADHVALDCARLNVADTRARFHWADACTWRSDEPANTVVMNPPFHAGRAADPGIGQGFIQTAARSLAPGGALWMVANRHLPYEAELQSLFARVEEVGGDNRFKILHAARPSRPRR</sequence>
<dbReference type="Gene3D" id="3.40.50.150">
    <property type="entry name" value="Vaccinia Virus protein VP39"/>
    <property type="match status" value="1"/>
</dbReference>